<accession>A0A6G0Z2Y6</accession>
<evidence type="ECO:0000313" key="3">
    <source>
        <dbReference type="Proteomes" id="UP000478052"/>
    </source>
</evidence>
<dbReference type="EMBL" id="VUJU01001518">
    <property type="protein sequence ID" value="KAF0764930.1"/>
    <property type="molecule type" value="Genomic_DNA"/>
</dbReference>
<keyword evidence="2" id="KW-0808">Transferase</keyword>
<sequence>MKQTRFGYQQLSRKRSSSIALSPPSATKNKNRNSPLSNLNEDVNDDTSLVTQSDSETQQLPEVTQKIPPIYAHNIKDFENFHNSSVTMMADELSITQTKSALKINLSSIEYYRCDTKRFDASEIEYHTYQLPSEKQLSVIIKESIFNALTDLEFSVTSVTRFQNRSKSPISINAVSLSKSSKEICSLNRLLHCVIIVEPSKPIKGIPQCTNICQSSLIALILTQIFNHNTLVLNWNDKGLKNNRNTLLAFLNHHTYHLSHTDKIKFPVYQNIYHVDRVTQGRAMGCAA</sequence>
<dbReference type="GO" id="GO:0003964">
    <property type="term" value="F:RNA-directed DNA polymerase activity"/>
    <property type="evidence" value="ECO:0007669"/>
    <property type="project" value="UniProtKB-KW"/>
</dbReference>
<gene>
    <name evidence="2" type="ORF">FWK35_00005003</name>
</gene>
<dbReference type="Proteomes" id="UP000478052">
    <property type="component" value="Unassembled WGS sequence"/>
</dbReference>
<keyword evidence="3" id="KW-1185">Reference proteome</keyword>
<name>A0A6G0Z2Y6_APHCR</name>
<proteinExistence type="predicted"/>
<comment type="caution">
    <text evidence="2">The sequence shown here is derived from an EMBL/GenBank/DDBJ whole genome shotgun (WGS) entry which is preliminary data.</text>
</comment>
<protein>
    <submittedName>
        <fullName evidence="2">Reverse transcriptase domain-containing protein</fullName>
    </submittedName>
</protein>
<reference evidence="2 3" key="1">
    <citation type="submission" date="2019-08" db="EMBL/GenBank/DDBJ databases">
        <title>Whole genome of Aphis craccivora.</title>
        <authorList>
            <person name="Voronova N.V."/>
            <person name="Shulinski R.S."/>
            <person name="Bandarenka Y.V."/>
            <person name="Zhorov D.G."/>
            <person name="Warner D."/>
        </authorList>
    </citation>
    <scope>NUCLEOTIDE SEQUENCE [LARGE SCALE GENOMIC DNA]</scope>
    <source>
        <strain evidence="2">180601</strain>
        <tissue evidence="2">Whole Body</tissue>
    </source>
</reference>
<feature type="region of interest" description="Disordered" evidence="1">
    <location>
        <begin position="1"/>
        <end position="58"/>
    </location>
</feature>
<evidence type="ECO:0000256" key="1">
    <source>
        <dbReference type="SAM" id="MobiDB-lite"/>
    </source>
</evidence>
<evidence type="ECO:0000313" key="2">
    <source>
        <dbReference type="EMBL" id="KAF0764930.1"/>
    </source>
</evidence>
<dbReference type="AlphaFoldDB" id="A0A6G0Z2Y6"/>
<dbReference type="OrthoDB" id="6624230at2759"/>
<organism evidence="2 3">
    <name type="scientific">Aphis craccivora</name>
    <name type="common">Cowpea aphid</name>
    <dbReference type="NCBI Taxonomy" id="307492"/>
    <lineage>
        <taxon>Eukaryota</taxon>
        <taxon>Metazoa</taxon>
        <taxon>Ecdysozoa</taxon>
        <taxon>Arthropoda</taxon>
        <taxon>Hexapoda</taxon>
        <taxon>Insecta</taxon>
        <taxon>Pterygota</taxon>
        <taxon>Neoptera</taxon>
        <taxon>Paraneoptera</taxon>
        <taxon>Hemiptera</taxon>
        <taxon>Sternorrhyncha</taxon>
        <taxon>Aphidomorpha</taxon>
        <taxon>Aphidoidea</taxon>
        <taxon>Aphididae</taxon>
        <taxon>Aphidini</taxon>
        <taxon>Aphis</taxon>
        <taxon>Aphis</taxon>
    </lineage>
</organism>
<keyword evidence="2" id="KW-0548">Nucleotidyltransferase</keyword>
<keyword evidence="2" id="KW-0695">RNA-directed DNA polymerase</keyword>